<evidence type="ECO:0000313" key="4">
    <source>
        <dbReference type="EMBL" id="CAA2953978.1"/>
    </source>
</evidence>
<feature type="region of interest" description="Disordered" evidence="2">
    <location>
        <begin position="171"/>
        <end position="195"/>
    </location>
</feature>
<feature type="compositionally biased region" description="Basic and acidic residues" evidence="2">
    <location>
        <begin position="32"/>
        <end position="56"/>
    </location>
</feature>
<keyword evidence="5" id="KW-1185">Reference proteome</keyword>
<proteinExistence type="predicted"/>
<organism evidence="4 5">
    <name type="scientific">Olea europaea subsp. europaea</name>
    <dbReference type="NCBI Taxonomy" id="158383"/>
    <lineage>
        <taxon>Eukaryota</taxon>
        <taxon>Viridiplantae</taxon>
        <taxon>Streptophyta</taxon>
        <taxon>Embryophyta</taxon>
        <taxon>Tracheophyta</taxon>
        <taxon>Spermatophyta</taxon>
        <taxon>Magnoliopsida</taxon>
        <taxon>eudicotyledons</taxon>
        <taxon>Gunneridae</taxon>
        <taxon>Pentapetalae</taxon>
        <taxon>asterids</taxon>
        <taxon>lamiids</taxon>
        <taxon>Lamiales</taxon>
        <taxon>Oleaceae</taxon>
        <taxon>Oleeae</taxon>
        <taxon>Olea</taxon>
    </lineage>
</organism>
<name>A0A8S0PIZ3_OLEEU</name>
<evidence type="ECO:0000259" key="3">
    <source>
        <dbReference type="SMART" id="SM01189"/>
    </source>
</evidence>
<protein>
    <recommendedName>
        <fullName evidence="3">ELM2 domain-containing protein</fullName>
    </recommendedName>
</protein>
<dbReference type="AlphaFoldDB" id="A0A8S0PIZ3"/>
<feature type="region of interest" description="Disordered" evidence="2">
    <location>
        <begin position="32"/>
        <end position="64"/>
    </location>
</feature>
<dbReference type="OrthoDB" id="1938591at2759"/>
<dbReference type="PANTHER" id="PTHR46410">
    <property type="entry name" value="AT-RICH INTERACTIVE DOMAIN-CONTAINING PROTEIN 2"/>
    <property type="match status" value="1"/>
</dbReference>
<comment type="caution">
    <text evidence="4">The sequence shown here is derived from an EMBL/GenBank/DDBJ whole genome shotgun (WGS) entry which is preliminary data.</text>
</comment>
<dbReference type="InterPro" id="IPR000949">
    <property type="entry name" value="ELM2_dom"/>
</dbReference>
<feature type="region of interest" description="Disordered" evidence="2">
    <location>
        <begin position="377"/>
        <end position="420"/>
    </location>
</feature>
<keyword evidence="1" id="KW-0539">Nucleus</keyword>
<gene>
    <name evidence="4" type="ORF">OLEA9_A010889</name>
</gene>
<dbReference type="EMBL" id="CACTIH010000103">
    <property type="protein sequence ID" value="CAA2953978.1"/>
    <property type="molecule type" value="Genomic_DNA"/>
</dbReference>
<dbReference type="Gramene" id="OE9A010889T2">
    <property type="protein sequence ID" value="OE9A010889C2"/>
    <property type="gene ID" value="OE9A010889"/>
</dbReference>
<reference evidence="4 5" key="1">
    <citation type="submission" date="2019-12" db="EMBL/GenBank/DDBJ databases">
        <authorList>
            <person name="Alioto T."/>
            <person name="Alioto T."/>
            <person name="Gomez Garrido J."/>
        </authorList>
    </citation>
    <scope>NUCLEOTIDE SEQUENCE [LARGE SCALE GENOMIC DNA]</scope>
</reference>
<sequence length="420" mass="48290">MKSMAKRRLFNSADGWVFVLSTSDDEYINKEENKQVTENFGEERNGIVGGNDDHGVMDTSGVGEDSASRKRKLECYSGMLDWITKVAKDPCDLTIRSLPERDKWKSYGCDQLREQVLLIRDAMLIRRNADSSNPQMISQKKQKMHPSLYDDRRGCERLRCSERLLFAKDSPKNSHDHIGVKSPSPGSHSDEDCADEQSNLSADSVGFAGNFHREKKIPLGPLFQADVPDFGGEAYEIDCKWLGTQTWPLEKQEQNKNLIERDPIGRGRRESCGCQFPGSLACVDFHVAEKRMKVKLELGTAFYNWKFNRMGEQVALSWTKEDENKFWDIVKSNCSSSEKYFWDELFKLFPRKDREALVNYYYNVFLLRRRGYQNRKDANNIDSDDEESEFGPVGNRFGRNATNSPGSIFCTPKKSHSNRR</sequence>
<evidence type="ECO:0000256" key="1">
    <source>
        <dbReference type="ARBA" id="ARBA00023242"/>
    </source>
</evidence>
<feature type="domain" description="ELM2" evidence="3">
    <location>
        <begin position="217"/>
        <end position="269"/>
    </location>
</feature>
<evidence type="ECO:0000256" key="2">
    <source>
        <dbReference type="SAM" id="MobiDB-lite"/>
    </source>
</evidence>
<evidence type="ECO:0000313" key="5">
    <source>
        <dbReference type="Proteomes" id="UP000594638"/>
    </source>
</evidence>
<dbReference type="Proteomes" id="UP000594638">
    <property type="component" value="Unassembled WGS sequence"/>
</dbReference>
<accession>A0A8S0PIZ3</accession>
<dbReference type="PANTHER" id="PTHR46410:SF1">
    <property type="entry name" value="AT-RICH INTERACTIVE DOMAIN-CONTAINING PROTEIN 1"/>
    <property type="match status" value="1"/>
</dbReference>
<dbReference type="Gramene" id="OE9A010889T1">
    <property type="protein sequence ID" value="OE9A010889C1"/>
    <property type="gene ID" value="OE9A010889"/>
</dbReference>
<dbReference type="SMART" id="SM01189">
    <property type="entry name" value="ELM2"/>
    <property type="match status" value="1"/>
</dbReference>